<dbReference type="Proteomes" id="UP000604083">
    <property type="component" value="Unassembled WGS sequence"/>
</dbReference>
<proteinExistence type="predicted"/>
<name>A0A934RWR0_9BACT</name>
<dbReference type="RefSeq" id="WP_200392997.1">
    <property type="nucleotide sequence ID" value="NZ_JAENIO010000061.1"/>
</dbReference>
<evidence type="ECO:0000313" key="2">
    <source>
        <dbReference type="EMBL" id="MBK1835560.1"/>
    </source>
</evidence>
<sequence>MTEMESERREKLVSSEEKQKLGEDVEKPEKAMISEDLNFTIPPELIEGFRADMADFRFRINQTNGIAKKRGRAVCVAYLEALDIREGVNDLVGAEHLRKLMERELKRDHEASEILREVRELLASTETRRLRAGNARAVKLFELWRELRPIGQDKLWIEFQKRFPELIGEVQNDFEVRKNAFYAANLDWLEK</sequence>
<protein>
    <submittedName>
        <fullName evidence="2">Uncharacterized protein</fullName>
    </submittedName>
</protein>
<gene>
    <name evidence="2" type="ORF">JIN78_15945</name>
</gene>
<dbReference type="AlphaFoldDB" id="A0A934RWR0"/>
<accession>A0A934RWR0</accession>
<evidence type="ECO:0000256" key="1">
    <source>
        <dbReference type="SAM" id="MobiDB-lite"/>
    </source>
</evidence>
<dbReference type="EMBL" id="JAENIO010000061">
    <property type="protein sequence ID" value="MBK1835560.1"/>
    <property type="molecule type" value="Genomic_DNA"/>
</dbReference>
<reference evidence="2" key="1">
    <citation type="submission" date="2021-01" db="EMBL/GenBank/DDBJ databases">
        <title>Modified the classification status of verrucomicrobia.</title>
        <authorList>
            <person name="Feng X."/>
        </authorList>
    </citation>
    <scope>NUCLEOTIDE SEQUENCE</scope>
    <source>
        <strain evidence="2">KCTC 12986</strain>
    </source>
</reference>
<keyword evidence="3" id="KW-1185">Reference proteome</keyword>
<evidence type="ECO:0000313" key="3">
    <source>
        <dbReference type="Proteomes" id="UP000604083"/>
    </source>
</evidence>
<organism evidence="2 3">
    <name type="scientific">Roseibacillus ishigakijimensis</name>
    <dbReference type="NCBI Taxonomy" id="454146"/>
    <lineage>
        <taxon>Bacteria</taxon>
        <taxon>Pseudomonadati</taxon>
        <taxon>Verrucomicrobiota</taxon>
        <taxon>Verrucomicrobiia</taxon>
        <taxon>Verrucomicrobiales</taxon>
        <taxon>Verrucomicrobiaceae</taxon>
        <taxon>Roseibacillus</taxon>
    </lineage>
</organism>
<comment type="caution">
    <text evidence="2">The sequence shown here is derived from an EMBL/GenBank/DDBJ whole genome shotgun (WGS) entry which is preliminary data.</text>
</comment>
<feature type="region of interest" description="Disordered" evidence="1">
    <location>
        <begin position="1"/>
        <end position="27"/>
    </location>
</feature>